<keyword evidence="10" id="KW-0732">Signal</keyword>
<dbReference type="PANTHER" id="PTHR40980:SF4">
    <property type="entry name" value="TONB-DEPENDENT RECEPTOR-LIKE BETA-BARREL DOMAIN-CONTAINING PROTEIN"/>
    <property type="match status" value="1"/>
</dbReference>
<evidence type="ECO:0000256" key="4">
    <source>
        <dbReference type="ARBA" id="ARBA00022692"/>
    </source>
</evidence>
<keyword evidence="3 8" id="KW-1134">Transmembrane beta strand</keyword>
<dbReference type="InterPro" id="IPR010104">
    <property type="entry name" value="TonB_rcpt_bac"/>
</dbReference>
<feature type="domain" description="TonB-dependent receptor-like beta-barrel" evidence="11">
    <location>
        <begin position="477"/>
        <end position="890"/>
    </location>
</feature>
<evidence type="ECO:0000256" key="8">
    <source>
        <dbReference type="PROSITE-ProRule" id="PRU01360"/>
    </source>
</evidence>
<evidence type="ECO:0000313" key="13">
    <source>
        <dbReference type="EMBL" id="MCL6293790.1"/>
    </source>
</evidence>
<dbReference type="Gene3D" id="2.170.130.10">
    <property type="entry name" value="TonB-dependent receptor, plug domain"/>
    <property type="match status" value="1"/>
</dbReference>
<gene>
    <name evidence="13" type="ORF">M3P09_02220</name>
</gene>
<keyword evidence="14" id="KW-1185">Reference proteome</keyword>
<feature type="domain" description="TonB-dependent receptor plug" evidence="12">
    <location>
        <begin position="129"/>
        <end position="229"/>
    </location>
</feature>
<dbReference type="SUPFAM" id="SSF56935">
    <property type="entry name" value="Porins"/>
    <property type="match status" value="1"/>
</dbReference>
<evidence type="ECO:0000256" key="6">
    <source>
        <dbReference type="ARBA" id="ARBA00023136"/>
    </source>
</evidence>
<keyword evidence="2 8" id="KW-0813">Transport</keyword>
<keyword evidence="6 8" id="KW-0472">Membrane</keyword>
<feature type="signal peptide" evidence="10">
    <location>
        <begin position="1"/>
        <end position="20"/>
    </location>
</feature>
<dbReference type="PANTHER" id="PTHR40980">
    <property type="entry name" value="PLUG DOMAIN-CONTAINING PROTEIN"/>
    <property type="match status" value="1"/>
</dbReference>
<sequence>MKKSYVFLLFTLLFSLASIGQNGNIQGTIIDEKGLPIPFGNVVIETLKKGVISNEDGKFLFVDIPEGKQTIKVTYIGYEDSEIEVDVEAGKTVAIIIDIKTTVLELDDVFITGYNSSQAKALNAQKNKQNITNVVSTDQIGKFPDANIGDAVKRIPGITMQVDQGEARNIIVRGLAPQLNSVTLNGSRIPSAEGDNRNVQMDLIPSDMIQLIEVNKAVTPDMDADALGGSVNLVTRTSPNGFRVAATMGSGVNLITDKRILNGSFLIGNRTKDNKLGWMISTSINDSDFGSDNIEFEWDDSESPYVKESDIRTYLVQRIRRSFSANLDYAFNANNTISLKTMYNWRDDRENRFRLRYKDIELIDEDNPTLGYQAEIRRQTKGGIDNNRNKNTRLEDQRVQNYALNGNHIIGKAELDWMGSFSKASEERLNERYIEYRNKDVEIISNLSNPEFPFFSPRNIADANPSEFDLKEITEENQYTDEKDYNFYANLKFPTKIFGKGGFVKLGSKLRFKNKERSNNFYEYEDETGVFDVFSDQTLVDQTDSDFLAGSRYAAGLFVDPMFLGKLNLEDTNLFTKVDVPSEYARANFKVKENVIASYVMIDEKLSDKLSLLAGLRLENTNIEATGNQIEGEENILGTITKKSNYTNVLPGVHFKYNASNNTILRFAWTNTLARPNYADLVPSVDVVTDDEEVFLGNPGLNATTSMGFDLMAEHYFKNIGIISGGVFQKNIKDFVYTFQTEVTNDAFGTGTTGYDSFQPQNGDDASIFGAEISIQRKLDFLPGIAKNLSVMLNYTYLTSSADGIRNEDGEERKDLDLPGTAPNMFNGSLAYSDKKLSLRLSANYSDSYIDEIGGNNLEDRYYDEQFLLDFNASYAINDAFSVYFDLNNITDQPLRYFQGIKNRTMQEEYYGRRISFGVKYDLFKKR</sequence>
<proteinExistence type="inferred from homology"/>
<dbReference type="InterPro" id="IPR008969">
    <property type="entry name" value="CarboxyPept-like_regulatory"/>
</dbReference>
<organism evidence="13 14">
    <name type="scientific">Jejuia spongiicola</name>
    <dbReference type="NCBI Taxonomy" id="2942207"/>
    <lineage>
        <taxon>Bacteria</taxon>
        <taxon>Pseudomonadati</taxon>
        <taxon>Bacteroidota</taxon>
        <taxon>Flavobacteriia</taxon>
        <taxon>Flavobacteriales</taxon>
        <taxon>Flavobacteriaceae</taxon>
        <taxon>Jejuia</taxon>
    </lineage>
</organism>
<dbReference type="EMBL" id="JAMFLZ010000001">
    <property type="protein sequence ID" value="MCL6293790.1"/>
    <property type="molecule type" value="Genomic_DNA"/>
</dbReference>
<dbReference type="Pfam" id="PF07715">
    <property type="entry name" value="Plug"/>
    <property type="match status" value="1"/>
</dbReference>
<dbReference type="InterPro" id="IPR012910">
    <property type="entry name" value="Plug_dom"/>
</dbReference>
<dbReference type="Proteomes" id="UP001165381">
    <property type="component" value="Unassembled WGS sequence"/>
</dbReference>
<dbReference type="Gene3D" id="2.60.40.1120">
    <property type="entry name" value="Carboxypeptidase-like, regulatory domain"/>
    <property type="match status" value="1"/>
</dbReference>
<evidence type="ECO:0000256" key="7">
    <source>
        <dbReference type="ARBA" id="ARBA00023237"/>
    </source>
</evidence>
<dbReference type="InterPro" id="IPR036942">
    <property type="entry name" value="Beta-barrel_TonB_sf"/>
</dbReference>
<dbReference type="InterPro" id="IPR037066">
    <property type="entry name" value="Plug_dom_sf"/>
</dbReference>
<dbReference type="InterPro" id="IPR000531">
    <property type="entry name" value="Beta-barrel_TonB"/>
</dbReference>
<dbReference type="Pfam" id="PF00593">
    <property type="entry name" value="TonB_dep_Rec_b-barrel"/>
    <property type="match status" value="1"/>
</dbReference>
<evidence type="ECO:0000256" key="3">
    <source>
        <dbReference type="ARBA" id="ARBA00022452"/>
    </source>
</evidence>
<name>A0ABT0Q9X9_9FLAO</name>
<dbReference type="NCBIfam" id="TIGR01782">
    <property type="entry name" value="TonB-Xanth-Caul"/>
    <property type="match status" value="1"/>
</dbReference>
<dbReference type="Pfam" id="PF13715">
    <property type="entry name" value="CarbopepD_reg_2"/>
    <property type="match status" value="1"/>
</dbReference>
<keyword evidence="5 9" id="KW-0798">TonB box</keyword>
<reference evidence="13" key="1">
    <citation type="submission" date="2022-05" db="EMBL/GenBank/DDBJ databases">
        <authorList>
            <person name="Park J.-S."/>
        </authorList>
    </citation>
    <scope>NUCLEOTIDE SEQUENCE</scope>
    <source>
        <strain evidence="13">2012CJ34-3</strain>
    </source>
</reference>
<keyword evidence="13" id="KW-0675">Receptor</keyword>
<evidence type="ECO:0000256" key="10">
    <source>
        <dbReference type="SAM" id="SignalP"/>
    </source>
</evidence>
<comment type="subcellular location">
    <subcellularLocation>
        <location evidence="1 8">Cell outer membrane</location>
        <topology evidence="1 8">Multi-pass membrane protein</topology>
    </subcellularLocation>
</comment>
<evidence type="ECO:0000313" key="14">
    <source>
        <dbReference type="Proteomes" id="UP001165381"/>
    </source>
</evidence>
<evidence type="ECO:0000259" key="11">
    <source>
        <dbReference type="Pfam" id="PF00593"/>
    </source>
</evidence>
<keyword evidence="7 8" id="KW-0998">Cell outer membrane</keyword>
<dbReference type="Gene3D" id="2.40.170.20">
    <property type="entry name" value="TonB-dependent receptor, beta-barrel domain"/>
    <property type="match status" value="1"/>
</dbReference>
<evidence type="ECO:0000259" key="12">
    <source>
        <dbReference type="Pfam" id="PF07715"/>
    </source>
</evidence>
<dbReference type="SUPFAM" id="SSF49464">
    <property type="entry name" value="Carboxypeptidase regulatory domain-like"/>
    <property type="match status" value="1"/>
</dbReference>
<comment type="similarity">
    <text evidence="8 9">Belongs to the TonB-dependent receptor family.</text>
</comment>
<evidence type="ECO:0000256" key="1">
    <source>
        <dbReference type="ARBA" id="ARBA00004571"/>
    </source>
</evidence>
<evidence type="ECO:0000256" key="9">
    <source>
        <dbReference type="RuleBase" id="RU003357"/>
    </source>
</evidence>
<dbReference type="PROSITE" id="PS52016">
    <property type="entry name" value="TONB_DEPENDENT_REC_3"/>
    <property type="match status" value="1"/>
</dbReference>
<comment type="caution">
    <text evidence="13">The sequence shown here is derived from an EMBL/GenBank/DDBJ whole genome shotgun (WGS) entry which is preliminary data.</text>
</comment>
<feature type="chain" id="PRO_5045287153" evidence="10">
    <location>
        <begin position="21"/>
        <end position="927"/>
    </location>
</feature>
<dbReference type="CDD" id="cd01347">
    <property type="entry name" value="ligand_gated_channel"/>
    <property type="match status" value="1"/>
</dbReference>
<protein>
    <submittedName>
        <fullName evidence="13">TonB-dependent receptor</fullName>
    </submittedName>
</protein>
<evidence type="ECO:0000256" key="2">
    <source>
        <dbReference type="ARBA" id="ARBA00022448"/>
    </source>
</evidence>
<keyword evidence="4 8" id="KW-0812">Transmembrane</keyword>
<evidence type="ECO:0000256" key="5">
    <source>
        <dbReference type="ARBA" id="ARBA00023077"/>
    </source>
</evidence>
<accession>A0ABT0Q9X9</accession>
<dbReference type="InterPro" id="IPR039426">
    <property type="entry name" value="TonB-dep_rcpt-like"/>
</dbReference>
<dbReference type="RefSeq" id="WP_249971855.1">
    <property type="nucleotide sequence ID" value="NZ_JAMFLZ010000001.1"/>
</dbReference>